<dbReference type="EMBL" id="CYZV01000023">
    <property type="protein sequence ID" value="CUO38481.1"/>
    <property type="molecule type" value="Genomic_DNA"/>
</dbReference>
<evidence type="ECO:0000256" key="1">
    <source>
        <dbReference type="ARBA" id="ARBA00022694"/>
    </source>
</evidence>
<dbReference type="Proteomes" id="UP000095558">
    <property type="component" value="Unassembled WGS sequence"/>
</dbReference>
<dbReference type="Pfam" id="PF17884">
    <property type="entry name" value="DUF5591"/>
    <property type="match status" value="1"/>
</dbReference>
<dbReference type="AlphaFoldDB" id="A0A174ELJ7"/>
<dbReference type="OrthoDB" id="2991392at2"/>
<dbReference type="InterPro" id="IPR040777">
    <property type="entry name" value="DUF5591"/>
</dbReference>
<keyword evidence="1" id="KW-0819">tRNA processing</keyword>
<protein>
    <recommendedName>
        <fullName evidence="2">DUF5591 domain-containing protein</fullName>
    </recommendedName>
</protein>
<dbReference type="GO" id="GO:0008033">
    <property type="term" value="P:tRNA processing"/>
    <property type="evidence" value="ECO:0007669"/>
    <property type="project" value="UniProtKB-KW"/>
</dbReference>
<gene>
    <name evidence="3" type="ORF">ERS852470_02182</name>
</gene>
<dbReference type="RefSeq" id="WP_055276858.1">
    <property type="nucleotide sequence ID" value="NZ_CYZV01000023.1"/>
</dbReference>
<sequence length="232" mass="27813">MKYEIKEYFNYEEYKLIDLYPVEKIHYRRGNSLKNFFSIDFKMWQDYFCEDYTPPEGCEILLFHCCSWSKPYDFSYIVNPIRNVAKKYNKVHRAILSNVGVVPYEYQMNPTFCSYDFPPIYDTTGLQLEEISSMREEIIKISYERILRYLKKHKNHYKKVITLGTPVKYGIAHIVATACSELNIPCENVINKDLYHKYKDKGYRDNSEIFIEKEVLESLDKILKRNCSELEK</sequence>
<dbReference type="Gene3D" id="3.40.50.10630">
    <property type="entry name" value="Uracil-DNA glycosylase-like"/>
    <property type="match status" value="1"/>
</dbReference>
<evidence type="ECO:0000313" key="3">
    <source>
        <dbReference type="EMBL" id="CUO38481.1"/>
    </source>
</evidence>
<name>A0A174ELJ7_9CLOT</name>
<feature type="domain" description="DUF5591" evidence="2">
    <location>
        <begin position="43"/>
        <end position="161"/>
    </location>
</feature>
<organism evidence="3 4">
    <name type="scientific">Clostridium disporicum</name>
    <dbReference type="NCBI Taxonomy" id="84024"/>
    <lineage>
        <taxon>Bacteria</taxon>
        <taxon>Bacillati</taxon>
        <taxon>Bacillota</taxon>
        <taxon>Clostridia</taxon>
        <taxon>Eubacteriales</taxon>
        <taxon>Clostridiaceae</taxon>
        <taxon>Clostridium</taxon>
    </lineage>
</organism>
<evidence type="ECO:0000259" key="2">
    <source>
        <dbReference type="Pfam" id="PF17884"/>
    </source>
</evidence>
<accession>A0A174ELJ7</accession>
<reference evidence="3 4" key="1">
    <citation type="submission" date="2015-09" db="EMBL/GenBank/DDBJ databases">
        <authorList>
            <consortium name="Pathogen Informatics"/>
        </authorList>
    </citation>
    <scope>NUCLEOTIDE SEQUENCE [LARGE SCALE GENOMIC DNA]</scope>
    <source>
        <strain evidence="3 4">2789STDY5834855</strain>
    </source>
</reference>
<proteinExistence type="predicted"/>
<dbReference type="InterPro" id="IPR036895">
    <property type="entry name" value="Uracil-DNA_glycosylase-like_sf"/>
</dbReference>
<dbReference type="SUPFAM" id="SSF52141">
    <property type="entry name" value="Uracil-DNA glycosylase-like"/>
    <property type="match status" value="1"/>
</dbReference>
<evidence type="ECO:0000313" key="4">
    <source>
        <dbReference type="Proteomes" id="UP000095558"/>
    </source>
</evidence>